<dbReference type="InterPro" id="IPR029032">
    <property type="entry name" value="AhpD-like"/>
</dbReference>
<dbReference type="AlphaFoldDB" id="A0A1I5SSM2"/>
<gene>
    <name evidence="1" type="ORF">SAMN05216234_1373</name>
</gene>
<dbReference type="OrthoDB" id="5432305at2"/>
<reference evidence="1 2" key="1">
    <citation type="submission" date="2016-10" db="EMBL/GenBank/DDBJ databases">
        <authorList>
            <person name="de Groot N.N."/>
        </authorList>
    </citation>
    <scope>NUCLEOTIDE SEQUENCE [LARGE SCALE GENOMIC DNA]</scope>
    <source>
        <strain evidence="1 2">EP1-55-1</strain>
    </source>
</reference>
<dbReference type="RefSeq" id="WP_092913528.1">
    <property type="nucleotide sequence ID" value="NZ_FOXB01000037.1"/>
</dbReference>
<dbReference type="SUPFAM" id="SSF69118">
    <property type="entry name" value="AhpD-like"/>
    <property type="match status" value="1"/>
</dbReference>
<dbReference type="Proteomes" id="UP000199227">
    <property type="component" value="Unassembled WGS sequence"/>
</dbReference>
<proteinExistence type="predicted"/>
<name>A0A1I5SSM2_9BACT</name>
<evidence type="ECO:0000313" key="2">
    <source>
        <dbReference type="Proteomes" id="UP000199227"/>
    </source>
</evidence>
<dbReference type="Gene3D" id="1.20.1290.10">
    <property type="entry name" value="AhpD-like"/>
    <property type="match status" value="1"/>
</dbReference>
<evidence type="ECO:0008006" key="3">
    <source>
        <dbReference type="Google" id="ProtNLM"/>
    </source>
</evidence>
<organism evidence="1 2">
    <name type="scientific">Hydrogenimonas thermophila</name>
    <dbReference type="NCBI Taxonomy" id="223786"/>
    <lineage>
        <taxon>Bacteria</taxon>
        <taxon>Pseudomonadati</taxon>
        <taxon>Campylobacterota</taxon>
        <taxon>Epsilonproteobacteria</taxon>
        <taxon>Campylobacterales</taxon>
        <taxon>Hydrogenimonadaceae</taxon>
        <taxon>Hydrogenimonas</taxon>
    </lineage>
</organism>
<evidence type="ECO:0000313" key="1">
    <source>
        <dbReference type="EMBL" id="SFP73770.1"/>
    </source>
</evidence>
<keyword evidence="2" id="KW-1185">Reference proteome</keyword>
<accession>A0A1I5SSM2</accession>
<sequence>MSISIQASELSKKLIEEVKIQFGTVPPHFEIFAVVNPERFKIFFDEIVYLSNHKSIDPNLFAFLRLYIAKREGFSYCQLFNTKLLLSKGYTKDEIEESMSDIEAIPLDDRHKALAKNAVKAIFSPQTFNDEEIESLLSLGWSHSDVYDAVDHVAYLLRHGRVIQVFLKNYFV</sequence>
<dbReference type="STRING" id="223786.SAMN05216234_1373"/>
<protein>
    <recommendedName>
        <fullName evidence="3">Alkylhydroperoxidase family enzyme, contains CxxC motif</fullName>
    </recommendedName>
</protein>
<dbReference type="EMBL" id="FOXB01000037">
    <property type="protein sequence ID" value="SFP73770.1"/>
    <property type="molecule type" value="Genomic_DNA"/>
</dbReference>